<dbReference type="Gene3D" id="1.20.5.1230">
    <property type="entry name" value="Apolipoprotein A-I"/>
    <property type="match status" value="1"/>
</dbReference>
<sequence length="121" mass="13774">MSSPESRAIVKVLFSIKSFLIMATSTEDKKAYKAKVKAQIDKLDAQLDELKAKAQQAQADATIQYHEKIEELQAKRDDANEKFKKLQEAGEEAWEDIRTGFEKAWSDVENAFKQASEKFNS</sequence>
<evidence type="ECO:0008006" key="4">
    <source>
        <dbReference type="Google" id="ProtNLM"/>
    </source>
</evidence>
<comment type="caution">
    <text evidence="2">The sequence shown here is derived from an EMBL/GenBank/DDBJ whole genome shotgun (WGS) entry which is preliminary data.</text>
</comment>
<feature type="coiled-coil region" evidence="1">
    <location>
        <begin position="33"/>
        <end position="89"/>
    </location>
</feature>
<protein>
    <recommendedName>
        <fullName evidence="4">Coiled coil domain-containing protein</fullName>
    </recommendedName>
</protein>
<dbReference type="EMBL" id="BIMW01000062">
    <property type="protein sequence ID" value="GCE93123.1"/>
    <property type="molecule type" value="Genomic_DNA"/>
</dbReference>
<gene>
    <name evidence="2" type="ORF">NIES46_11720</name>
</gene>
<organism evidence="2 3">
    <name type="scientific">Limnospira platensis NIES-46</name>
    <dbReference type="NCBI Taxonomy" id="1236695"/>
    <lineage>
        <taxon>Bacteria</taxon>
        <taxon>Bacillati</taxon>
        <taxon>Cyanobacteriota</taxon>
        <taxon>Cyanophyceae</taxon>
        <taxon>Oscillatoriophycideae</taxon>
        <taxon>Oscillatoriales</taxon>
        <taxon>Sirenicapillariaceae</taxon>
        <taxon>Limnospira</taxon>
    </lineage>
</organism>
<accession>A0A5M3T0J3</accession>
<proteinExistence type="predicted"/>
<keyword evidence="1" id="KW-0175">Coiled coil</keyword>
<evidence type="ECO:0000313" key="3">
    <source>
        <dbReference type="Proteomes" id="UP000326169"/>
    </source>
</evidence>
<evidence type="ECO:0000313" key="2">
    <source>
        <dbReference type="EMBL" id="GCE93123.1"/>
    </source>
</evidence>
<reference evidence="2 3" key="1">
    <citation type="journal article" date="2019" name="J Genomics">
        <title>The Draft Genome of a Hydrogen-producing Cyanobacterium, Arthrospira platensis NIES-46.</title>
        <authorList>
            <person name="Suzuki S."/>
            <person name="Yamaguchi H."/>
            <person name="Kawachi M."/>
        </authorList>
    </citation>
    <scope>NUCLEOTIDE SEQUENCE [LARGE SCALE GENOMIC DNA]</scope>
    <source>
        <strain evidence="2 3">NIES-46</strain>
    </source>
</reference>
<name>A0A5M3T0J3_LIMPL</name>
<dbReference type="Proteomes" id="UP000326169">
    <property type="component" value="Unassembled WGS sequence"/>
</dbReference>
<evidence type="ECO:0000256" key="1">
    <source>
        <dbReference type="SAM" id="Coils"/>
    </source>
</evidence>
<keyword evidence="3" id="KW-1185">Reference proteome</keyword>